<feature type="region of interest" description="Disordered" evidence="4">
    <location>
        <begin position="284"/>
        <end position="312"/>
    </location>
</feature>
<dbReference type="GO" id="GO:0005739">
    <property type="term" value="C:mitochondrion"/>
    <property type="evidence" value="ECO:0007669"/>
    <property type="project" value="GOC"/>
</dbReference>
<dbReference type="Pfam" id="PF03462">
    <property type="entry name" value="PCRF"/>
    <property type="match status" value="1"/>
</dbReference>
<feature type="domain" description="Prokaryotic-type class I peptide chain release factors" evidence="5">
    <location>
        <begin position="228"/>
        <end position="244"/>
    </location>
</feature>
<keyword evidence="3" id="KW-0648">Protein biosynthesis</keyword>
<reference evidence="6" key="1">
    <citation type="journal article" date="2022" name="IScience">
        <title>Evolution of zygomycete secretomes and the origins of terrestrial fungal ecologies.</title>
        <authorList>
            <person name="Chang Y."/>
            <person name="Wang Y."/>
            <person name="Mondo S."/>
            <person name="Ahrendt S."/>
            <person name="Andreopoulos W."/>
            <person name="Barry K."/>
            <person name="Beard J."/>
            <person name="Benny G.L."/>
            <person name="Blankenship S."/>
            <person name="Bonito G."/>
            <person name="Cuomo C."/>
            <person name="Desiro A."/>
            <person name="Gervers K.A."/>
            <person name="Hundley H."/>
            <person name="Kuo A."/>
            <person name="LaButti K."/>
            <person name="Lang B.F."/>
            <person name="Lipzen A."/>
            <person name="O'Donnell K."/>
            <person name="Pangilinan J."/>
            <person name="Reynolds N."/>
            <person name="Sandor L."/>
            <person name="Smith M.E."/>
            <person name="Tsang A."/>
            <person name="Grigoriev I.V."/>
            <person name="Stajich J.E."/>
            <person name="Spatafora J.W."/>
        </authorList>
    </citation>
    <scope>NUCLEOTIDE SEQUENCE</scope>
    <source>
        <strain evidence="6">RSA 2281</strain>
    </source>
</reference>
<comment type="similarity">
    <text evidence="1">Belongs to the prokaryotic/mitochondrial release factor family.</text>
</comment>
<keyword evidence="2" id="KW-0488">Methylation</keyword>
<evidence type="ECO:0000256" key="1">
    <source>
        <dbReference type="ARBA" id="ARBA00010835"/>
    </source>
</evidence>
<dbReference type="InterPro" id="IPR045853">
    <property type="entry name" value="Pep_chain_release_fac_I_sf"/>
</dbReference>
<accession>A0AAD5JX06</accession>
<dbReference type="InterPro" id="IPR000352">
    <property type="entry name" value="Pep_chain_release_fac_I"/>
</dbReference>
<evidence type="ECO:0000256" key="2">
    <source>
        <dbReference type="ARBA" id="ARBA00022481"/>
    </source>
</evidence>
<dbReference type="Proteomes" id="UP001209540">
    <property type="component" value="Unassembled WGS sequence"/>
</dbReference>
<protein>
    <recommendedName>
        <fullName evidence="5">Prokaryotic-type class I peptide chain release factors domain-containing protein</fullName>
    </recommendedName>
</protein>
<comment type="caution">
    <text evidence="6">The sequence shown here is derived from an EMBL/GenBank/DDBJ whole genome shotgun (WGS) entry which is preliminary data.</text>
</comment>
<dbReference type="EMBL" id="JAIXMP010000018">
    <property type="protein sequence ID" value="KAI9258760.1"/>
    <property type="molecule type" value="Genomic_DNA"/>
</dbReference>
<dbReference type="InterPro" id="IPR050057">
    <property type="entry name" value="Prokaryotic/Mito_RF"/>
</dbReference>
<organism evidence="6 7">
    <name type="scientific">Phascolomyces articulosus</name>
    <dbReference type="NCBI Taxonomy" id="60185"/>
    <lineage>
        <taxon>Eukaryota</taxon>
        <taxon>Fungi</taxon>
        <taxon>Fungi incertae sedis</taxon>
        <taxon>Mucoromycota</taxon>
        <taxon>Mucoromycotina</taxon>
        <taxon>Mucoromycetes</taxon>
        <taxon>Mucorales</taxon>
        <taxon>Lichtheimiaceae</taxon>
        <taxon>Phascolomyces</taxon>
    </lineage>
</organism>
<dbReference type="SUPFAM" id="SSF75620">
    <property type="entry name" value="Release factor"/>
    <property type="match status" value="1"/>
</dbReference>
<dbReference type="FunFam" id="3.30.160.20:FF:000004">
    <property type="entry name" value="Peptide chain release factor 1"/>
    <property type="match status" value="1"/>
</dbReference>
<name>A0AAD5JX06_9FUNG</name>
<dbReference type="InterPro" id="IPR005139">
    <property type="entry name" value="PCRF"/>
</dbReference>
<reference evidence="6" key="2">
    <citation type="submission" date="2023-02" db="EMBL/GenBank/DDBJ databases">
        <authorList>
            <consortium name="DOE Joint Genome Institute"/>
            <person name="Mondo S.J."/>
            <person name="Chang Y."/>
            <person name="Wang Y."/>
            <person name="Ahrendt S."/>
            <person name="Andreopoulos W."/>
            <person name="Barry K."/>
            <person name="Beard J."/>
            <person name="Benny G.L."/>
            <person name="Blankenship S."/>
            <person name="Bonito G."/>
            <person name="Cuomo C."/>
            <person name="Desiro A."/>
            <person name="Gervers K.A."/>
            <person name="Hundley H."/>
            <person name="Kuo A."/>
            <person name="LaButti K."/>
            <person name="Lang B.F."/>
            <person name="Lipzen A."/>
            <person name="O'Donnell K."/>
            <person name="Pangilinan J."/>
            <person name="Reynolds N."/>
            <person name="Sandor L."/>
            <person name="Smith M.W."/>
            <person name="Tsang A."/>
            <person name="Grigoriev I.V."/>
            <person name="Stajich J.E."/>
            <person name="Spatafora J.W."/>
        </authorList>
    </citation>
    <scope>NUCLEOTIDE SEQUENCE</scope>
    <source>
        <strain evidence="6">RSA 2281</strain>
    </source>
</reference>
<evidence type="ECO:0000256" key="3">
    <source>
        <dbReference type="ARBA" id="ARBA00022917"/>
    </source>
</evidence>
<dbReference type="Gene3D" id="3.30.160.20">
    <property type="match status" value="1"/>
</dbReference>
<dbReference type="AlphaFoldDB" id="A0AAD5JX06"/>
<feature type="compositionally biased region" description="Basic and acidic residues" evidence="4">
    <location>
        <begin position="284"/>
        <end position="295"/>
    </location>
</feature>
<sequence>STRITEPLEKRLTQLTQRHDSLLNQLNDNTLSSKALTEASKELAGLSSVHSLFTDWQKGTSDLVQLHDLLSATNNENATEEDQEMLELAKEEYTEITERLATLEKDLITELAPKDTADEASAILEIRAGAGGDEAALFSADMARMYERFAQLHRWKWEILAKSEDVGLKGIKHSRNTENHHIYSVQRVPATESQGRIHTSTITVAILPQPTEVDVQIKDSDLRIDVYRASGAGGQHVNTTDSAVRITHIPTGLVVAMQDERSQHKNKAKALKVLRAKIYEMEREKTNSARRDSRNKQIGSGDRSEKIRTYNFPQNRVTDHRINLTLYELEPILSGDGLSRVIEPLKEHYLSESLLDLEQ</sequence>
<proteinExistence type="inferred from homology"/>
<dbReference type="Gene3D" id="6.10.140.1950">
    <property type="match status" value="1"/>
</dbReference>
<dbReference type="PANTHER" id="PTHR43804">
    <property type="entry name" value="LD18447P"/>
    <property type="match status" value="1"/>
</dbReference>
<dbReference type="Pfam" id="PF00472">
    <property type="entry name" value="RF-1"/>
    <property type="match status" value="1"/>
</dbReference>
<evidence type="ECO:0000256" key="4">
    <source>
        <dbReference type="SAM" id="MobiDB-lite"/>
    </source>
</evidence>
<evidence type="ECO:0000313" key="6">
    <source>
        <dbReference type="EMBL" id="KAI9258760.1"/>
    </source>
</evidence>
<gene>
    <name evidence="6" type="ORF">BDA99DRAFT_440449</name>
</gene>
<dbReference type="FunFam" id="3.30.70.1660:FF:000004">
    <property type="entry name" value="Peptide chain release factor 1"/>
    <property type="match status" value="1"/>
</dbReference>
<dbReference type="GO" id="GO:0070126">
    <property type="term" value="P:mitochondrial translational termination"/>
    <property type="evidence" value="ECO:0007669"/>
    <property type="project" value="UniProtKB-ARBA"/>
</dbReference>
<keyword evidence="7" id="KW-1185">Reference proteome</keyword>
<dbReference type="GO" id="GO:0016149">
    <property type="term" value="F:translation release factor activity, codon specific"/>
    <property type="evidence" value="ECO:0007669"/>
    <property type="project" value="UniProtKB-ARBA"/>
</dbReference>
<feature type="non-terminal residue" evidence="6">
    <location>
        <position position="359"/>
    </location>
</feature>
<dbReference type="Gene3D" id="3.30.70.1660">
    <property type="match status" value="1"/>
</dbReference>
<dbReference type="PROSITE" id="PS00745">
    <property type="entry name" value="RF_PROK_I"/>
    <property type="match status" value="1"/>
</dbReference>
<evidence type="ECO:0000259" key="5">
    <source>
        <dbReference type="PROSITE" id="PS00745"/>
    </source>
</evidence>
<evidence type="ECO:0000313" key="7">
    <source>
        <dbReference type="Proteomes" id="UP001209540"/>
    </source>
</evidence>
<dbReference type="PANTHER" id="PTHR43804:SF7">
    <property type="entry name" value="LD18447P"/>
    <property type="match status" value="1"/>
</dbReference>
<dbReference type="SMART" id="SM00937">
    <property type="entry name" value="PCRF"/>
    <property type="match status" value="1"/>
</dbReference>